<evidence type="ECO:0000256" key="12">
    <source>
        <dbReference type="SAM" id="MobiDB-lite"/>
    </source>
</evidence>
<keyword evidence="7" id="KW-0238">DNA-binding</keyword>
<dbReference type="InterPro" id="IPR004589">
    <property type="entry name" value="DNA_helicase_ATP-dep_RecQ"/>
</dbReference>
<dbReference type="Pfam" id="PF09382">
    <property type="entry name" value="RQC"/>
    <property type="match status" value="1"/>
</dbReference>
<dbReference type="SMART" id="SM00490">
    <property type="entry name" value="HELICc"/>
    <property type="match status" value="1"/>
</dbReference>
<dbReference type="FunFam" id="3.40.50.300:FF:001975">
    <property type="entry name" value="ATP-dependent DNA helicase"/>
    <property type="match status" value="1"/>
</dbReference>
<evidence type="ECO:0000256" key="8">
    <source>
        <dbReference type="ARBA" id="ARBA00023235"/>
    </source>
</evidence>
<dbReference type="InterPro" id="IPR032284">
    <property type="entry name" value="RecQ_Zn-bd"/>
</dbReference>
<feature type="region of interest" description="Disordered" evidence="12">
    <location>
        <begin position="580"/>
        <end position="652"/>
    </location>
</feature>
<dbReference type="FunFam" id="3.40.50.300:FF:000537">
    <property type="entry name" value="Bloom syndrome RecQ-like helicase"/>
    <property type="match status" value="1"/>
</dbReference>
<reference evidence="15 16" key="1">
    <citation type="journal article" date="2018" name="BMC Genomics">
        <title>Genomic evidence for intraspecific hybridization in a clonal and extremely halotolerant yeast.</title>
        <authorList>
            <person name="Gostincar C."/>
            <person name="Stajich J.E."/>
            <person name="Zupancic J."/>
            <person name="Zalar P."/>
            <person name="Gunde-Cimerman N."/>
        </authorList>
    </citation>
    <scope>NUCLEOTIDE SEQUENCE [LARGE SCALE GENOMIC DNA]</scope>
    <source>
        <strain evidence="15 16">EXF-2788</strain>
    </source>
</reference>
<evidence type="ECO:0000259" key="14">
    <source>
        <dbReference type="PROSITE" id="PS51194"/>
    </source>
</evidence>
<dbReference type="GO" id="GO:0005737">
    <property type="term" value="C:cytoplasm"/>
    <property type="evidence" value="ECO:0007669"/>
    <property type="project" value="TreeGrafter"/>
</dbReference>
<feature type="compositionally biased region" description="Basic residues" evidence="12">
    <location>
        <begin position="1601"/>
        <end position="1616"/>
    </location>
</feature>
<dbReference type="GO" id="GO:0006260">
    <property type="term" value="P:DNA replication"/>
    <property type="evidence" value="ECO:0007669"/>
    <property type="project" value="InterPro"/>
</dbReference>
<feature type="compositionally biased region" description="Polar residues" evidence="12">
    <location>
        <begin position="1627"/>
        <end position="1637"/>
    </location>
</feature>
<feature type="compositionally biased region" description="Acidic residues" evidence="12">
    <location>
        <begin position="1542"/>
        <end position="1563"/>
    </location>
</feature>
<feature type="compositionally biased region" description="Low complexity" evidence="12">
    <location>
        <begin position="1638"/>
        <end position="1661"/>
    </location>
</feature>
<dbReference type="InterPro" id="IPR001650">
    <property type="entry name" value="Helicase_C-like"/>
</dbReference>
<gene>
    <name evidence="15" type="ORF">D0861_04603</name>
</gene>
<evidence type="ECO:0000256" key="2">
    <source>
        <dbReference type="ARBA" id="ARBA00005446"/>
    </source>
</evidence>
<dbReference type="InterPro" id="IPR036388">
    <property type="entry name" value="WH-like_DNA-bd_sf"/>
</dbReference>
<dbReference type="SMART" id="SM00956">
    <property type="entry name" value="RQC"/>
    <property type="match status" value="1"/>
</dbReference>
<feature type="compositionally biased region" description="Polar residues" evidence="12">
    <location>
        <begin position="594"/>
        <end position="605"/>
    </location>
</feature>
<feature type="region of interest" description="Disordered" evidence="12">
    <location>
        <begin position="1542"/>
        <end position="1565"/>
    </location>
</feature>
<feature type="region of interest" description="Disordered" evidence="12">
    <location>
        <begin position="1586"/>
        <end position="1672"/>
    </location>
</feature>
<dbReference type="Gene3D" id="3.40.50.300">
    <property type="entry name" value="P-loop containing nucleotide triphosphate hydrolases"/>
    <property type="match status" value="2"/>
</dbReference>
<keyword evidence="6" id="KW-0067">ATP-binding</keyword>
<feature type="compositionally biased region" description="Pro residues" evidence="12">
    <location>
        <begin position="278"/>
        <end position="292"/>
    </location>
</feature>
<proteinExistence type="inferred from homology"/>
<dbReference type="InterPro" id="IPR002464">
    <property type="entry name" value="DNA/RNA_helicase_DEAH_CS"/>
</dbReference>
<dbReference type="GO" id="GO:0003677">
    <property type="term" value="F:DNA binding"/>
    <property type="evidence" value="ECO:0007669"/>
    <property type="project" value="UniProtKB-KW"/>
</dbReference>
<evidence type="ECO:0000256" key="1">
    <source>
        <dbReference type="ARBA" id="ARBA00004123"/>
    </source>
</evidence>
<dbReference type="PANTHER" id="PTHR13710">
    <property type="entry name" value="DNA HELICASE RECQ FAMILY MEMBER"/>
    <property type="match status" value="1"/>
</dbReference>
<dbReference type="OrthoDB" id="10261556at2759"/>
<evidence type="ECO:0000256" key="10">
    <source>
        <dbReference type="ARBA" id="ARBA00034617"/>
    </source>
</evidence>
<feature type="region of interest" description="Disordered" evidence="12">
    <location>
        <begin position="1297"/>
        <end position="1410"/>
    </location>
</feature>
<dbReference type="EC" id="5.6.2.4" evidence="11"/>
<dbReference type="CDD" id="cd17920">
    <property type="entry name" value="DEXHc_RecQ"/>
    <property type="match status" value="1"/>
</dbReference>
<evidence type="ECO:0000256" key="3">
    <source>
        <dbReference type="ARBA" id="ARBA00022741"/>
    </source>
</evidence>
<feature type="compositionally biased region" description="Polar residues" evidence="12">
    <location>
        <begin position="1586"/>
        <end position="1599"/>
    </location>
</feature>
<evidence type="ECO:0000313" key="16">
    <source>
        <dbReference type="Proteomes" id="UP000268823"/>
    </source>
</evidence>
<keyword evidence="5" id="KW-0347">Helicase</keyword>
<comment type="subcellular location">
    <subcellularLocation>
        <location evidence="1">Nucleus</location>
    </subcellularLocation>
</comment>
<name>A0A3M7FIV0_HORWE</name>
<feature type="region of interest" description="Disordered" evidence="12">
    <location>
        <begin position="709"/>
        <end position="763"/>
    </location>
</feature>
<feature type="region of interest" description="Disordered" evidence="12">
    <location>
        <begin position="230"/>
        <end position="262"/>
    </location>
</feature>
<dbReference type="PANTHER" id="PTHR13710:SF153">
    <property type="entry name" value="RECQ-LIKE DNA HELICASE BLM"/>
    <property type="match status" value="1"/>
</dbReference>
<comment type="caution">
    <text evidence="15">The sequence shown here is derived from an EMBL/GenBank/DDBJ whole genome shotgun (WGS) entry which is preliminary data.</text>
</comment>
<dbReference type="PROSITE" id="PS00690">
    <property type="entry name" value="DEAH_ATP_HELICASE"/>
    <property type="match status" value="1"/>
</dbReference>
<dbReference type="GO" id="GO:0005634">
    <property type="term" value="C:nucleus"/>
    <property type="evidence" value="ECO:0007669"/>
    <property type="project" value="UniProtKB-SubCell"/>
</dbReference>
<feature type="compositionally biased region" description="Polar residues" evidence="12">
    <location>
        <begin position="1343"/>
        <end position="1357"/>
    </location>
</feature>
<feature type="compositionally biased region" description="Basic and acidic residues" evidence="12">
    <location>
        <begin position="1320"/>
        <end position="1330"/>
    </location>
</feature>
<feature type="compositionally biased region" description="Basic and acidic residues" evidence="12">
    <location>
        <begin position="97"/>
        <end position="113"/>
    </location>
</feature>
<dbReference type="Pfam" id="PF00271">
    <property type="entry name" value="Helicase_C"/>
    <property type="match status" value="1"/>
</dbReference>
<dbReference type="InterPro" id="IPR014001">
    <property type="entry name" value="Helicase_ATP-bd"/>
</dbReference>
<evidence type="ECO:0000256" key="5">
    <source>
        <dbReference type="ARBA" id="ARBA00022806"/>
    </source>
</evidence>
<evidence type="ECO:0000259" key="13">
    <source>
        <dbReference type="PROSITE" id="PS51192"/>
    </source>
</evidence>
<dbReference type="InterPro" id="IPR027417">
    <property type="entry name" value="P-loop_NTPase"/>
</dbReference>
<feature type="region of interest" description="Disordered" evidence="12">
    <location>
        <begin position="166"/>
        <end position="193"/>
    </location>
</feature>
<dbReference type="PROSITE" id="PS51192">
    <property type="entry name" value="HELICASE_ATP_BIND_1"/>
    <property type="match status" value="1"/>
</dbReference>
<dbReference type="Pfam" id="PF16124">
    <property type="entry name" value="RecQ_Zn_bind"/>
    <property type="match status" value="1"/>
</dbReference>
<evidence type="ECO:0000256" key="7">
    <source>
        <dbReference type="ARBA" id="ARBA00023125"/>
    </source>
</evidence>
<feature type="domain" description="Helicase ATP-binding" evidence="13">
    <location>
        <begin position="792"/>
        <end position="973"/>
    </location>
</feature>
<feature type="compositionally biased region" description="Acidic residues" evidence="12">
    <location>
        <begin position="1384"/>
        <end position="1397"/>
    </location>
</feature>
<dbReference type="Proteomes" id="UP000268823">
    <property type="component" value="Unassembled WGS sequence"/>
</dbReference>
<feature type="compositionally biased region" description="Polar residues" evidence="12">
    <location>
        <begin position="720"/>
        <end position="754"/>
    </location>
</feature>
<dbReference type="GO" id="GO:0005524">
    <property type="term" value="F:ATP binding"/>
    <property type="evidence" value="ECO:0007669"/>
    <property type="project" value="UniProtKB-KW"/>
</dbReference>
<dbReference type="NCBIfam" id="TIGR00614">
    <property type="entry name" value="recQ_fam"/>
    <property type="match status" value="1"/>
</dbReference>
<dbReference type="GO" id="GO:0000724">
    <property type="term" value="P:double-strand break repair via homologous recombination"/>
    <property type="evidence" value="ECO:0007669"/>
    <property type="project" value="TreeGrafter"/>
</dbReference>
<keyword evidence="9" id="KW-0539">Nucleus</keyword>
<dbReference type="EMBL" id="QWIR01000073">
    <property type="protein sequence ID" value="RMY88820.1"/>
    <property type="molecule type" value="Genomic_DNA"/>
</dbReference>
<dbReference type="GO" id="GO:0005694">
    <property type="term" value="C:chromosome"/>
    <property type="evidence" value="ECO:0007669"/>
    <property type="project" value="TreeGrafter"/>
</dbReference>
<dbReference type="Gene3D" id="1.10.10.10">
    <property type="entry name" value="Winged helix-like DNA-binding domain superfamily/Winged helix DNA-binding domain"/>
    <property type="match status" value="1"/>
</dbReference>
<evidence type="ECO:0000256" key="9">
    <source>
        <dbReference type="ARBA" id="ARBA00023242"/>
    </source>
</evidence>
<evidence type="ECO:0000256" key="6">
    <source>
        <dbReference type="ARBA" id="ARBA00022840"/>
    </source>
</evidence>
<keyword evidence="3" id="KW-0547">Nucleotide-binding</keyword>
<dbReference type="InterPro" id="IPR011545">
    <property type="entry name" value="DEAD/DEAH_box_helicase_dom"/>
</dbReference>
<feature type="region of interest" description="Disordered" evidence="12">
    <location>
        <begin position="79"/>
        <end position="151"/>
    </location>
</feature>
<feature type="region of interest" description="Disordered" evidence="12">
    <location>
        <begin position="380"/>
        <end position="411"/>
    </location>
</feature>
<accession>A0A3M7FIV0</accession>
<evidence type="ECO:0000313" key="15">
    <source>
        <dbReference type="EMBL" id="RMY88820.1"/>
    </source>
</evidence>
<dbReference type="SMART" id="SM00487">
    <property type="entry name" value="DEXDc"/>
    <property type="match status" value="1"/>
</dbReference>
<dbReference type="Pfam" id="PF00270">
    <property type="entry name" value="DEAD"/>
    <property type="match status" value="1"/>
</dbReference>
<feature type="region of interest" description="Disordered" evidence="12">
    <location>
        <begin position="278"/>
        <end position="327"/>
    </location>
</feature>
<evidence type="ECO:0000256" key="4">
    <source>
        <dbReference type="ARBA" id="ARBA00022801"/>
    </source>
</evidence>
<dbReference type="InterPro" id="IPR018982">
    <property type="entry name" value="RQC_domain"/>
</dbReference>
<dbReference type="GO" id="GO:0043138">
    <property type="term" value="F:3'-5' DNA helicase activity"/>
    <property type="evidence" value="ECO:0007669"/>
    <property type="project" value="UniProtKB-EC"/>
</dbReference>
<feature type="domain" description="Helicase C-terminal" evidence="14">
    <location>
        <begin position="996"/>
        <end position="1148"/>
    </location>
</feature>
<organism evidence="15 16">
    <name type="scientific">Hortaea werneckii</name>
    <name type="common">Black yeast</name>
    <name type="synonym">Cladosporium werneckii</name>
    <dbReference type="NCBI Taxonomy" id="91943"/>
    <lineage>
        <taxon>Eukaryota</taxon>
        <taxon>Fungi</taxon>
        <taxon>Dikarya</taxon>
        <taxon>Ascomycota</taxon>
        <taxon>Pezizomycotina</taxon>
        <taxon>Dothideomycetes</taxon>
        <taxon>Dothideomycetidae</taxon>
        <taxon>Mycosphaerellales</taxon>
        <taxon>Teratosphaeriaceae</taxon>
        <taxon>Hortaea</taxon>
    </lineage>
</organism>
<sequence length="1672" mass="186358">MQSSTRLTCQPRRDLAPQAHYLHDFLVATAHEHSLHLHADHTQQCRPPMTRNNLNEHLSWLLHTKPTIPIIATPLPPASASLGSARQSQEISAVNEPDERPSANRTRTARELRLQSSPAPVQGEEMARLRTAPGSPSKPSLASTGRAHHEPVRIYEANRDSLARHVPQSQPAAGPLSVKPSKSLQNAPIERPMMDDNMDVMDLTEDLGSSGSSISPKQGVTANWRKRKSAEFESDMAPSACVQHGVSAHSRRRQQQQPQPELRLSQEFASIDDLDMPVGPPPPYSTIPPKALPPAQQQPYDLGQGVQASSSTLSHDEPTMPDSDADAEDVIIDIVGSNGRRGKVHGTPPNEKLALAHERPVPKIEESPVLRRTQTAAPLPAAPPGFMPEKTFTASSAPPTAPREGTQAPAEATRWDPATTIGTQEPDNALIVLMRKFFDAPDSAASQLLADMRAQDESISEAIAARYDDDLDAKELEDQYGMLEVRMDCVKSLLAKRSDHRLLTSEKAELYTAMRHAIRSRQGVPAAKAANEAGKKKLQQLENQCIPLLQKCEHDVESLVASLGSAQTGKDARSVAVLSTQVPPLEKPPAEQGIPSSSRIAQTQMMRPPAAPGKDQRISPAGIEAYFSSPKRKRAEQPQPSAPPKLPIKPTFDREVHDDLTDDDFVDADRGIFSNRMGTPPALQFSGDEEDDFGIDDDDEMLELAEDVENNRPRMESALPTDQRQVFAETSGNSQPRQVQNSARKQRKPASSQQNEEDSEKHFQFPWSNDVKAVLRERFKLKGFRENQIQAINTTLAGKDAFVLMPTGGGKSLCYQLPSLITSGKTRGVTIVVSPLLSLMEDQVQHLNNLRVQAFLLNGESNADAKRHVRDALAMSEPQKYIQCLYVTPEMLSKNQSMVSLFERLYQRNQLARLVIDEAHCVSQWGHDFRPDYKQLGEIRRKFPGVPVMALTATATENVKVDVIHNLSMKNCEVFTRSFNRPNLFYEVRSKKGKQDVEEIANLIRDNHRGQTGIIYCLSRKDCENMAKALKKEHKIRAYHYHAGLESPEKTRIQKCWQAGEYQVIVATIAFGMGIDKANVRFVFHHSLPKSLEGYYQETGRAGRDGKPSSCYLFYGFGDATKLRRMIDEGEGDHEQKERQRAMLRKMIQYCDNRSDCRRVQVLSYFSEVFHPDDCHEQCDNCCSDANFETEDFTDLARQAINLVRKVSSSRVTILYCIDVFRGENKKKIRDLGHDELEEFGAASHLCREDAERLVYGLVAEGAIAEDNVVNTRGFANQYVALGRNCRDYDLGRKSFKLQIRTTPRPKKTKALAKKKSKKTQGEEPSEFKHGAKTAKSRPEVPVSTNVSSPVQAASSRRTTKQSDRSRNALHPNGYLKDNFVLSDPEDEDYAEGDSDSFETMGFPTERYGISRPTVRGKRELGPPIQSDDQMKRLDDIHRSIVDNFVFEAKKKCNEIMINKGLSVVPFSDSILRKMAILFTETPEQMKTIPGIKIGMVEQYSKPFAKLIADCRRSYEEMTGRHTEDQPMDPNLQNVINLVSDDEEEDDDYGSLGESDMDDEDEGVMSHHFQPSEDVVAFNARYQHSQADALRQSASQQPKQPAKRHPNRGGKAKYFAKKAAIGKNKSKNGVSRSNSAPRRNGGSRAGNSNGRSNRTSNNAGRGTLGAFAMMPT</sequence>
<dbReference type="SUPFAM" id="SSF52540">
    <property type="entry name" value="P-loop containing nucleoside triphosphate hydrolases"/>
    <property type="match status" value="2"/>
</dbReference>
<keyword evidence="8" id="KW-0413">Isomerase</keyword>
<feature type="compositionally biased region" description="Basic residues" evidence="12">
    <location>
        <begin position="1304"/>
        <end position="1319"/>
    </location>
</feature>
<dbReference type="PROSITE" id="PS51194">
    <property type="entry name" value="HELICASE_CTER"/>
    <property type="match status" value="1"/>
</dbReference>
<keyword evidence="4" id="KW-0378">Hydrolase</keyword>
<evidence type="ECO:0000256" key="11">
    <source>
        <dbReference type="ARBA" id="ARBA00034808"/>
    </source>
</evidence>
<protein>
    <recommendedName>
        <fullName evidence="11">DNA 3'-5' helicase</fullName>
        <ecNumber evidence="11">5.6.2.4</ecNumber>
    </recommendedName>
</protein>
<feature type="region of interest" description="Disordered" evidence="12">
    <location>
        <begin position="671"/>
        <end position="695"/>
    </location>
</feature>
<dbReference type="GO" id="GO:0009378">
    <property type="term" value="F:four-way junction helicase activity"/>
    <property type="evidence" value="ECO:0007669"/>
    <property type="project" value="TreeGrafter"/>
</dbReference>
<dbReference type="CDD" id="cd18794">
    <property type="entry name" value="SF2_C_RecQ"/>
    <property type="match status" value="1"/>
</dbReference>
<comment type="similarity">
    <text evidence="2">Belongs to the helicase family. RecQ subfamily.</text>
</comment>
<comment type="catalytic activity">
    <reaction evidence="10">
        <text>Couples ATP hydrolysis with the unwinding of duplex DNA by translocating in the 3'-5' direction.</text>
        <dbReference type="EC" id="5.6.2.4"/>
    </reaction>
</comment>
<dbReference type="GO" id="GO:0016787">
    <property type="term" value="F:hydrolase activity"/>
    <property type="evidence" value="ECO:0007669"/>
    <property type="project" value="UniProtKB-KW"/>
</dbReference>